<evidence type="ECO:0000256" key="9">
    <source>
        <dbReference type="ARBA" id="ARBA00022859"/>
    </source>
</evidence>
<name>A0A8C4ZD52_GADMO</name>
<proteinExistence type="inferred from homology"/>
<evidence type="ECO:0000256" key="3">
    <source>
        <dbReference type="ARBA" id="ARBA00022588"/>
    </source>
</evidence>
<keyword evidence="3" id="KW-0399">Innate immunity</keyword>
<keyword evidence="10 16" id="KW-1133">Transmembrane helix</keyword>
<comment type="subcellular location">
    <subcellularLocation>
        <location evidence="15">Endomembrane system</location>
        <topology evidence="15">Single-pass type I membrane protein</topology>
    </subcellularLocation>
    <subcellularLocation>
        <location evidence="1">Endosome</location>
    </subcellularLocation>
</comment>
<dbReference type="InterPro" id="IPR035897">
    <property type="entry name" value="Toll_tir_struct_dom_sf"/>
</dbReference>
<keyword evidence="8" id="KW-0967">Endosome</keyword>
<dbReference type="GO" id="GO:1902533">
    <property type="term" value="P:positive regulation of intracellular signal transduction"/>
    <property type="evidence" value="ECO:0007669"/>
    <property type="project" value="UniProtKB-ARBA"/>
</dbReference>
<evidence type="ECO:0000256" key="17">
    <source>
        <dbReference type="SAM" id="SignalP"/>
    </source>
</evidence>
<dbReference type="SMART" id="SM00255">
    <property type="entry name" value="TIR"/>
    <property type="match status" value="1"/>
</dbReference>
<dbReference type="PRINTS" id="PR00019">
    <property type="entry name" value="LEURICHRPT"/>
</dbReference>
<keyword evidence="14" id="KW-0395">Inflammatory response</keyword>
<dbReference type="PROSITE" id="PS51450">
    <property type="entry name" value="LRR"/>
    <property type="match status" value="4"/>
</dbReference>
<evidence type="ECO:0000256" key="15">
    <source>
        <dbReference type="ARBA" id="ARBA00046288"/>
    </source>
</evidence>
<dbReference type="InterPro" id="IPR003591">
    <property type="entry name" value="Leu-rich_rpt_typical-subtyp"/>
</dbReference>
<keyword evidence="20" id="KW-1185">Reference proteome</keyword>
<comment type="similarity">
    <text evidence="2">Belongs to the Toll-like receptor family.</text>
</comment>
<feature type="signal peptide" evidence="17">
    <location>
        <begin position="1"/>
        <end position="25"/>
    </location>
</feature>
<feature type="chain" id="PRO_5047436143" evidence="17">
    <location>
        <begin position="26"/>
        <end position="1032"/>
    </location>
</feature>
<dbReference type="Ensembl" id="ENSGMOT00000012670.2">
    <property type="protein sequence ID" value="ENSGMOP00000012342.2"/>
    <property type="gene ID" value="ENSGMOG00000024345.1"/>
</dbReference>
<dbReference type="InterPro" id="IPR001611">
    <property type="entry name" value="Leu-rich_rpt"/>
</dbReference>
<dbReference type="InterPro" id="IPR000157">
    <property type="entry name" value="TIR_dom"/>
</dbReference>
<dbReference type="GO" id="GO:0002224">
    <property type="term" value="P:toll-like receptor signaling pathway"/>
    <property type="evidence" value="ECO:0007669"/>
    <property type="project" value="TreeGrafter"/>
</dbReference>
<keyword evidence="13" id="KW-0325">Glycoprotein</keyword>
<dbReference type="InterPro" id="IPR026906">
    <property type="entry name" value="LRR_5"/>
</dbReference>
<feature type="domain" description="TIR" evidence="18">
    <location>
        <begin position="865"/>
        <end position="1009"/>
    </location>
</feature>
<dbReference type="SMART" id="SM00369">
    <property type="entry name" value="LRR_TYP"/>
    <property type="match status" value="13"/>
</dbReference>
<reference evidence="19" key="1">
    <citation type="submission" date="2025-08" db="UniProtKB">
        <authorList>
            <consortium name="Ensembl"/>
        </authorList>
    </citation>
    <scope>IDENTIFICATION</scope>
</reference>
<dbReference type="AlphaFoldDB" id="A0A8C4ZD52"/>
<dbReference type="PROSITE" id="PS50104">
    <property type="entry name" value="TIR"/>
    <property type="match status" value="1"/>
</dbReference>
<keyword evidence="12" id="KW-0675">Receptor</keyword>
<evidence type="ECO:0000313" key="20">
    <source>
        <dbReference type="Proteomes" id="UP000694546"/>
    </source>
</evidence>
<keyword evidence="5 16" id="KW-0812">Transmembrane</keyword>
<evidence type="ECO:0000256" key="13">
    <source>
        <dbReference type="ARBA" id="ARBA00023180"/>
    </source>
</evidence>
<reference evidence="19" key="2">
    <citation type="submission" date="2025-09" db="UniProtKB">
        <authorList>
            <consortium name="Ensembl"/>
        </authorList>
    </citation>
    <scope>IDENTIFICATION</scope>
</reference>
<keyword evidence="7" id="KW-0677">Repeat</keyword>
<dbReference type="Pfam" id="PF13306">
    <property type="entry name" value="LRR_5"/>
    <property type="match status" value="1"/>
</dbReference>
<evidence type="ECO:0000256" key="16">
    <source>
        <dbReference type="SAM" id="Phobius"/>
    </source>
</evidence>
<dbReference type="GO" id="GO:0038187">
    <property type="term" value="F:pattern recognition receptor activity"/>
    <property type="evidence" value="ECO:0007669"/>
    <property type="project" value="TreeGrafter"/>
</dbReference>
<dbReference type="PANTHER" id="PTHR47410:SF1">
    <property type="entry name" value="TOLL-LIKE RECEPTOR 8"/>
    <property type="match status" value="1"/>
</dbReference>
<dbReference type="Pfam" id="PF01582">
    <property type="entry name" value="TIR"/>
    <property type="match status" value="1"/>
</dbReference>
<evidence type="ECO:0000259" key="18">
    <source>
        <dbReference type="PROSITE" id="PS50104"/>
    </source>
</evidence>
<feature type="transmembrane region" description="Helical" evidence="16">
    <location>
        <begin position="814"/>
        <end position="841"/>
    </location>
</feature>
<protein>
    <submittedName>
        <fullName evidence="19">Toll-like receptor 8</fullName>
    </submittedName>
</protein>
<evidence type="ECO:0000256" key="6">
    <source>
        <dbReference type="ARBA" id="ARBA00022729"/>
    </source>
</evidence>
<gene>
    <name evidence="19" type="primary">TLR8</name>
    <name evidence="19" type="synonym">LOC115533265</name>
</gene>
<dbReference type="Pfam" id="PF13855">
    <property type="entry name" value="LRR_8"/>
    <property type="match status" value="4"/>
</dbReference>
<dbReference type="GO" id="GO:0051607">
    <property type="term" value="P:defense response to virus"/>
    <property type="evidence" value="ECO:0007669"/>
    <property type="project" value="TreeGrafter"/>
</dbReference>
<evidence type="ECO:0000256" key="11">
    <source>
        <dbReference type="ARBA" id="ARBA00023136"/>
    </source>
</evidence>
<evidence type="ECO:0000256" key="14">
    <source>
        <dbReference type="ARBA" id="ARBA00023198"/>
    </source>
</evidence>
<dbReference type="Gene3D" id="3.80.10.10">
    <property type="entry name" value="Ribonuclease Inhibitor"/>
    <property type="match status" value="1"/>
</dbReference>
<dbReference type="Gene3D" id="3.40.50.10140">
    <property type="entry name" value="Toll/interleukin-1 receptor homology (TIR) domain"/>
    <property type="match status" value="1"/>
</dbReference>
<dbReference type="GO" id="GO:0007249">
    <property type="term" value="P:canonical NF-kappaB signal transduction"/>
    <property type="evidence" value="ECO:0007669"/>
    <property type="project" value="TreeGrafter"/>
</dbReference>
<keyword evidence="11 16" id="KW-0472">Membrane</keyword>
<dbReference type="PANTHER" id="PTHR47410">
    <property type="entry name" value="TOLL-LIKE RECEPTOR 7-RELATED"/>
    <property type="match status" value="1"/>
</dbReference>
<dbReference type="GO" id="GO:0005768">
    <property type="term" value="C:endosome"/>
    <property type="evidence" value="ECO:0007669"/>
    <property type="project" value="UniProtKB-SubCell"/>
</dbReference>
<evidence type="ECO:0000256" key="5">
    <source>
        <dbReference type="ARBA" id="ARBA00022692"/>
    </source>
</evidence>
<evidence type="ECO:0000256" key="4">
    <source>
        <dbReference type="ARBA" id="ARBA00022614"/>
    </source>
</evidence>
<keyword evidence="4" id="KW-0433">Leucine-rich repeat</keyword>
<dbReference type="SMART" id="SM00365">
    <property type="entry name" value="LRR_SD22"/>
    <property type="match status" value="7"/>
</dbReference>
<dbReference type="Proteomes" id="UP000694546">
    <property type="component" value="Chromosome 20"/>
</dbReference>
<dbReference type="GO" id="GO:0005886">
    <property type="term" value="C:plasma membrane"/>
    <property type="evidence" value="ECO:0007669"/>
    <property type="project" value="TreeGrafter"/>
</dbReference>
<dbReference type="Pfam" id="PF13516">
    <property type="entry name" value="LRR_6"/>
    <property type="match status" value="1"/>
</dbReference>
<dbReference type="InterPro" id="IPR032675">
    <property type="entry name" value="LRR_dom_sf"/>
</dbReference>
<dbReference type="GO" id="GO:0032755">
    <property type="term" value="P:positive regulation of interleukin-6 production"/>
    <property type="evidence" value="ECO:0007669"/>
    <property type="project" value="TreeGrafter"/>
</dbReference>
<dbReference type="SMART" id="SM00364">
    <property type="entry name" value="LRR_BAC"/>
    <property type="match status" value="6"/>
</dbReference>
<accession>A0A8C4ZD52</accession>
<dbReference type="GeneTree" id="ENSGT00940000160879"/>
<dbReference type="GO" id="GO:0006954">
    <property type="term" value="P:inflammatory response"/>
    <property type="evidence" value="ECO:0007669"/>
    <property type="project" value="UniProtKB-KW"/>
</dbReference>
<evidence type="ECO:0000256" key="7">
    <source>
        <dbReference type="ARBA" id="ARBA00022737"/>
    </source>
</evidence>
<dbReference type="SUPFAM" id="SSF52200">
    <property type="entry name" value="Toll/Interleukin receptor TIR domain"/>
    <property type="match status" value="1"/>
</dbReference>
<evidence type="ECO:0000256" key="12">
    <source>
        <dbReference type="ARBA" id="ARBA00023170"/>
    </source>
</evidence>
<sequence>MKTPIYWSYLIGRLLFLFLHQGRRTAMFQPSTNWMSRQFPCDVKDGHFGRPRLVFDCGEKKLRKVPEGITSNATVVILKKNDLQQIPGNAFSHQEDLAELNLSQAKRNGLKNVDINEDAFNNLTKLLSLDLSNNRLTYIPGNLPPSLKTIWLNNNSFLVLNKNSFSGVRNVTHLFLHENCYFSNKCFKQVSISDDSLAVLTKLEVLDLSSNNLTQVPKGLPTTLTNLALSDNRIHYIFEEDFKELHHLKALTVRGNCPRCGNAPFPCVPCPNISLGIHPMAFTNLTQLKMLHLAGNSLTVLNDFWFENLRHLTKLMLSFNLLQNAIQGELKSFSSLSNLQHLDLSFNFGHKVYPKTVQLSSGFSKLRSLRVLHLIGLVFREIEFDTLKPLFSLKNLTVLNLGTNFIFHSNSTIFKCLPQLQSIYLSENRLYPVSVSTPSPPGQGGNVKANLITSPHLMAHSFNPDSTLANPECIKAGRVLSFSSNNLFFISREQFEGYDNISCLNLSRNGFSSALNGTEFESLPNLTYLDLSFNKIDLAYPAAFQELQKLKVLDISFNDHYFKAYGITHNLDFVKNLPFLEILNMSNNCIHTLYTKMLESDSLNELRFGHNELGTLWKDDSYINLFRKLTKLAILDISSNNIVAIPDKVYTLLPQQLTTLFINYNKLSDFNWTKLEHFNNLQILDLSHNAMTYVRSVASRSLRTLNLAHNQIAQLSNGFLEGAVSLTTLSLNHNMLTVINQTNFLTKPKNYLQMLSLHRNPFQCSCDTLDFILWIEDNNVTIPSLTTDVYCFVSYGHPQVMIYFEFDQCVNNSLALLISVLTTTFLFFTTLLATVAHIFYWDASYVLYYLKAKWKGYRSSASPDNMYNVFVTYDTKDPWVSEWVLETLRVKLEVEGEKVLPLCLEERDWPLGVPVIDNLTQSIRYSRKTLFVLTKAYAKTGLFRLALYLAHQRLLDENLDVIVVLMLEPVLQNSHFLRLRRRLCGESVVEWPRTAAAEPWFWQNLRNVVRVDNQTMYTSTYSQYFTCSRERD</sequence>
<organism evidence="19 20">
    <name type="scientific">Gadus morhua</name>
    <name type="common">Atlantic cod</name>
    <dbReference type="NCBI Taxonomy" id="8049"/>
    <lineage>
        <taxon>Eukaryota</taxon>
        <taxon>Metazoa</taxon>
        <taxon>Chordata</taxon>
        <taxon>Craniata</taxon>
        <taxon>Vertebrata</taxon>
        <taxon>Euteleostomi</taxon>
        <taxon>Actinopterygii</taxon>
        <taxon>Neopterygii</taxon>
        <taxon>Teleostei</taxon>
        <taxon>Neoteleostei</taxon>
        <taxon>Acanthomorphata</taxon>
        <taxon>Zeiogadaria</taxon>
        <taxon>Gadariae</taxon>
        <taxon>Gadiformes</taxon>
        <taxon>Gadoidei</taxon>
        <taxon>Gadidae</taxon>
        <taxon>Gadus</taxon>
    </lineage>
</organism>
<evidence type="ECO:0000256" key="2">
    <source>
        <dbReference type="ARBA" id="ARBA00009634"/>
    </source>
</evidence>
<dbReference type="SUPFAM" id="SSF52058">
    <property type="entry name" value="L domain-like"/>
    <property type="match status" value="2"/>
</dbReference>
<keyword evidence="6 17" id="KW-0732">Signal</keyword>
<dbReference type="GO" id="GO:0045087">
    <property type="term" value="P:innate immune response"/>
    <property type="evidence" value="ECO:0007669"/>
    <property type="project" value="UniProtKB-KW"/>
</dbReference>
<evidence type="ECO:0000256" key="8">
    <source>
        <dbReference type="ARBA" id="ARBA00022753"/>
    </source>
</evidence>
<evidence type="ECO:0000256" key="1">
    <source>
        <dbReference type="ARBA" id="ARBA00004177"/>
    </source>
</evidence>
<dbReference type="OMA" id="HFLVINE"/>
<evidence type="ECO:0000256" key="10">
    <source>
        <dbReference type="ARBA" id="ARBA00022989"/>
    </source>
</evidence>
<evidence type="ECO:0000313" key="19">
    <source>
        <dbReference type="Ensembl" id="ENSGMOP00000012342.2"/>
    </source>
</evidence>
<keyword evidence="9" id="KW-0391">Immunity</keyword>